<accession>A0A4P6U7Y7</accession>
<reference evidence="2 3" key="1">
    <citation type="submission" date="2018-08" db="EMBL/GenBank/DDBJ databases">
        <title>The complete genome sequence of Streptomyces seoulensis, a pioneer strain for nickel superoxide dismutase discovery.</title>
        <authorList>
            <person name="Shin J."/>
            <person name="Lee J.-S."/>
            <person name="Lee E.-J."/>
            <person name="Youn H.-D."/>
        </authorList>
    </citation>
    <scope>NUCLEOTIDE SEQUENCE [LARGE SCALE GENOMIC DNA]</scope>
    <source>
        <strain evidence="2 3">KCTC 9819</strain>
        <plasmid evidence="2 3">unnamed</plasmid>
    </source>
</reference>
<dbReference type="OrthoDB" id="4290033at2"/>
<evidence type="ECO:0000313" key="2">
    <source>
        <dbReference type="EMBL" id="QBJ94448.1"/>
    </source>
</evidence>
<dbReference type="AlphaFoldDB" id="A0A4P6U7Y7"/>
<dbReference type="Proteomes" id="UP000292547">
    <property type="component" value="Plasmid unnamed"/>
</dbReference>
<proteinExistence type="predicted"/>
<protein>
    <submittedName>
        <fullName evidence="2">Uncharacterized protein</fullName>
    </submittedName>
</protein>
<dbReference type="KEGG" id="sseo:D0Z67_29200"/>
<keyword evidence="3" id="KW-1185">Reference proteome</keyword>
<dbReference type="GeneID" id="300102977"/>
<dbReference type="EMBL" id="CP032230">
    <property type="protein sequence ID" value="QBJ94448.1"/>
    <property type="molecule type" value="Genomic_DNA"/>
</dbReference>
<keyword evidence="2" id="KW-0614">Plasmid</keyword>
<evidence type="ECO:0000313" key="3">
    <source>
        <dbReference type="Proteomes" id="UP000292547"/>
    </source>
</evidence>
<dbReference type="RefSeq" id="WP_051887980.1">
    <property type="nucleotide sequence ID" value="NZ_CP032230.1"/>
</dbReference>
<feature type="region of interest" description="Disordered" evidence="1">
    <location>
        <begin position="1"/>
        <end position="21"/>
    </location>
</feature>
<evidence type="ECO:0000256" key="1">
    <source>
        <dbReference type="SAM" id="MobiDB-lite"/>
    </source>
</evidence>
<organism evidence="2 3">
    <name type="scientific">Streptomyces seoulensis</name>
    <dbReference type="NCBI Taxonomy" id="73044"/>
    <lineage>
        <taxon>Bacteria</taxon>
        <taxon>Bacillati</taxon>
        <taxon>Actinomycetota</taxon>
        <taxon>Actinomycetes</taxon>
        <taxon>Kitasatosporales</taxon>
        <taxon>Streptomycetaceae</taxon>
        <taxon>Streptomyces</taxon>
    </lineage>
</organism>
<geneLocation type="plasmid" evidence="2">
    <name>unnamed</name>
</geneLocation>
<dbReference type="STRING" id="73044.GCA_000725795_04833"/>
<sequence>MENRSGLAATSRTDTNPADEALRRVTAQQIGPRRPGTVYDNATGLFQVIAVVTDPSEARRILRRNAARFAVLVQDLHTNATHYTGATWTGSDRVLKTVNV</sequence>
<gene>
    <name evidence="2" type="ORF">D0Z67_29200</name>
</gene>
<name>A0A4P6U7Y7_STRSO</name>